<protein>
    <submittedName>
        <fullName evidence="2">Uncharacterized protein</fullName>
    </submittedName>
</protein>
<name>I4EMU7_9BACT</name>
<dbReference type="Proteomes" id="UP000004221">
    <property type="component" value="Unassembled WGS sequence"/>
</dbReference>
<proteinExistence type="predicted"/>
<comment type="caution">
    <text evidence="2">The sequence shown here is derived from an EMBL/GenBank/DDBJ whole genome shotgun (WGS) entry which is preliminary data.</text>
</comment>
<keyword evidence="3" id="KW-1185">Reference proteome</keyword>
<dbReference type="AlphaFoldDB" id="I4EMU7"/>
<sequence>MFSLLPWLVSVLVFLPVMGGGVLGLNLGAGPLPLLGNLLLHLGYGVTLGELYAGQEPVDLAYLKPTIVAGILPGLVLGGLVGLLSSSVLAPGAQPVMAAVLGAILGSAGGAILGTFLGLAPASEQK</sequence>
<evidence type="ECO:0000313" key="3">
    <source>
        <dbReference type="Proteomes" id="UP000004221"/>
    </source>
</evidence>
<feature type="transmembrane region" description="Helical" evidence="1">
    <location>
        <begin position="66"/>
        <end position="90"/>
    </location>
</feature>
<reference evidence="2 3" key="1">
    <citation type="journal article" date="2012" name="ISME J.">
        <title>Nitrification expanded: discovery, physiology and genomics of a nitrite-oxidizing bacterium from the phylum Chloroflexi.</title>
        <authorList>
            <person name="Sorokin D.Y."/>
            <person name="Lucker S."/>
            <person name="Vejmelkova D."/>
            <person name="Kostrikina N.A."/>
            <person name="Kleerebezem R."/>
            <person name="Rijpstra W.I."/>
            <person name="Damste J.S."/>
            <person name="Le Paslier D."/>
            <person name="Muyzer G."/>
            <person name="Wagner M."/>
            <person name="van Loosdrecht M.C."/>
            <person name="Daims H."/>
        </authorList>
    </citation>
    <scope>NUCLEOTIDE SEQUENCE [LARGE SCALE GENOMIC DNA]</scope>
    <source>
        <strain evidence="3">none</strain>
    </source>
</reference>
<keyword evidence="1" id="KW-0472">Membrane</keyword>
<organism evidence="2 3">
    <name type="scientific">Nitrolancea hollandica Lb</name>
    <dbReference type="NCBI Taxonomy" id="1129897"/>
    <lineage>
        <taxon>Bacteria</taxon>
        <taxon>Pseudomonadati</taxon>
        <taxon>Thermomicrobiota</taxon>
        <taxon>Thermomicrobia</taxon>
        <taxon>Sphaerobacterales</taxon>
        <taxon>Sphaerobacterineae</taxon>
        <taxon>Sphaerobacteraceae</taxon>
        <taxon>Nitrolancea</taxon>
    </lineage>
</organism>
<dbReference type="EMBL" id="CAGS01000623">
    <property type="protein sequence ID" value="CCF86010.1"/>
    <property type="molecule type" value="Genomic_DNA"/>
</dbReference>
<accession>I4EMU7</accession>
<feature type="transmembrane region" description="Helical" evidence="1">
    <location>
        <begin position="96"/>
        <end position="120"/>
    </location>
</feature>
<gene>
    <name evidence="2" type="ORF">NITHO_660001</name>
</gene>
<keyword evidence="1" id="KW-0812">Transmembrane</keyword>
<keyword evidence="1" id="KW-1133">Transmembrane helix</keyword>
<evidence type="ECO:0000256" key="1">
    <source>
        <dbReference type="SAM" id="Phobius"/>
    </source>
</evidence>
<evidence type="ECO:0000313" key="2">
    <source>
        <dbReference type="EMBL" id="CCF86010.1"/>
    </source>
</evidence>